<dbReference type="KEGG" id="amus:LMH87_004835"/>
<evidence type="ECO:0000256" key="1">
    <source>
        <dbReference type="SAM" id="MobiDB-lite"/>
    </source>
</evidence>
<reference evidence="4" key="1">
    <citation type="journal article" date="2023" name="Access Microbiol">
        <title>De-novo genome assembly for Akanthomyces muscarius, a biocontrol agent of insect agricultural pests.</title>
        <authorList>
            <person name="Erdos Z."/>
            <person name="Studholme D.J."/>
            <person name="Raymond B."/>
            <person name="Sharma M."/>
        </authorList>
    </citation>
    <scope>NUCLEOTIDE SEQUENCE</scope>
    <source>
        <strain evidence="4">Ve6</strain>
    </source>
</reference>
<gene>
    <name evidence="4" type="ORF">LMH87_004835</name>
</gene>
<evidence type="ECO:0000313" key="4">
    <source>
        <dbReference type="EMBL" id="KAJ4146005.1"/>
    </source>
</evidence>
<feature type="transmembrane region" description="Helical" evidence="2">
    <location>
        <begin position="90"/>
        <end position="110"/>
    </location>
</feature>
<keyword evidence="2" id="KW-0812">Transmembrane</keyword>
<sequence>MEDIQGAWLASGMGIFFGWAFLAWLVRVWAKVRTKAWTLDDYAISGSVLSAFLHLVFLSYAIRHGYGKPLETLSAFDRTQVETGLYLGQLFYILSFGLCRVAAALFIAYISHSGPHIKPARVVAVITAAWTVASALAVCIRGDIIQPWTVLDGSSSMFMRWLGIESTGILIELALWGIAAHLVWGIQLKISKRIMIVCAFGARLLVVPCLVARLVFLDPRINTGPARSATMADLLTEVCVHLSIIAGSATALKPLLTSFYVTHPAPLELTTSTSGLRSKDRSGGSDAYWRLETVKPAVLSGGAGERVVINRSTVSDIMWQTAQGPSHQASAYSKSDNTRSASRSIMNSRTDDGSGKRRKSALTGPLKGRRARERGPSVSSGSEGSGRMIIQKTTEVTVQYK</sequence>
<feature type="region of interest" description="Disordered" evidence="1">
    <location>
        <begin position="322"/>
        <end position="401"/>
    </location>
</feature>
<feature type="transmembrane region" description="Helical" evidence="2">
    <location>
        <begin position="42"/>
        <end position="62"/>
    </location>
</feature>
<feature type="compositionally biased region" description="Polar residues" evidence="1">
    <location>
        <begin position="322"/>
        <end position="348"/>
    </location>
</feature>
<feature type="domain" description="Rhodopsin" evidence="3">
    <location>
        <begin position="26"/>
        <end position="257"/>
    </location>
</feature>
<dbReference type="EMBL" id="JAJHUN010000011">
    <property type="protein sequence ID" value="KAJ4146005.1"/>
    <property type="molecule type" value="Genomic_DNA"/>
</dbReference>
<protein>
    <recommendedName>
        <fullName evidence="3">Rhodopsin domain-containing protein</fullName>
    </recommendedName>
</protein>
<keyword evidence="2" id="KW-1133">Transmembrane helix</keyword>
<feature type="transmembrane region" description="Helical" evidence="2">
    <location>
        <begin position="164"/>
        <end position="184"/>
    </location>
</feature>
<dbReference type="GeneID" id="80891994"/>
<accession>A0A9W8Q5E3</accession>
<dbReference type="Proteomes" id="UP001144673">
    <property type="component" value="Chromosome 2"/>
</dbReference>
<dbReference type="PANTHER" id="PTHR39614:SF2">
    <property type="entry name" value="INTEGRAL MEMBRANE PROTEIN"/>
    <property type="match status" value="1"/>
</dbReference>
<proteinExistence type="predicted"/>
<feature type="transmembrane region" description="Helical" evidence="2">
    <location>
        <begin position="196"/>
        <end position="216"/>
    </location>
</feature>
<feature type="compositionally biased region" description="Low complexity" evidence="1">
    <location>
        <begin position="376"/>
        <end position="386"/>
    </location>
</feature>
<evidence type="ECO:0000313" key="5">
    <source>
        <dbReference type="Proteomes" id="UP001144673"/>
    </source>
</evidence>
<keyword evidence="2" id="KW-0472">Membrane</keyword>
<keyword evidence="5" id="KW-1185">Reference proteome</keyword>
<dbReference type="AlphaFoldDB" id="A0A9W8Q5E3"/>
<dbReference type="Pfam" id="PF20684">
    <property type="entry name" value="Fung_rhodopsin"/>
    <property type="match status" value="1"/>
</dbReference>
<feature type="transmembrane region" description="Helical" evidence="2">
    <location>
        <begin position="122"/>
        <end position="144"/>
    </location>
</feature>
<dbReference type="PANTHER" id="PTHR39614">
    <property type="entry name" value="INTEGRAL MEMBRANE PROTEIN"/>
    <property type="match status" value="1"/>
</dbReference>
<feature type="compositionally biased region" description="Polar residues" evidence="1">
    <location>
        <begin position="391"/>
        <end position="401"/>
    </location>
</feature>
<dbReference type="InterPro" id="IPR049326">
    <property type="entry name" value="Rhodopsin_dom_fungi"/>
</dbReference>
<evidence type="ECO:0000256" key="2">
    <source>
        <dbReference type="SAM" id="Phobius"/>
    </source>
</evidence>
<dbReference type="RefSeq" id="XP_056049675.1">
    <property type="nucleotide sequence ID" value="XM_056196113.1"/>
</dbReference>
<feature type="transmembrane region" description="Helical" evidence="2">
    <location>
        <begin position="6"/>
        <end position="30"/>
    </location>
</feature>
<comment type="caution">
    <text evidence="4">The sequence shown here is derived from an EMBL/GenBank/DDBJ whole genome shotgun (WGS) entry which is preliminary data.</text>
</comment>
<evidence type="ECO:0000259" key="3">
    <source>
        <dbReference type="Pfam" id="PF20684"/>
    </source>
</evidence>
<name>A0A9W8Q5E3_AKAMU</name>
<organism evidence="4 5">
    <name type="scientific">Akanthomyces muscarius</name>
    <name type="common">Entomopathogenic fungus</name>
    <name type="synonym">Lecanicillium muscarium</name>
    <dbReference type="NCBI Taxonomy" id="2231603"/>
    <lineage>
        <taxon>Eukaryota</taxon>
        <taxon>Fungi</taxon>
        <taxon>Dikarya</taxon>
        <taxon>Ascomycota</taxon>
        <taxon>Pezizomycotina</taxon>
        <taxon>Sordariomycetes</taxon>
        <taxon>Hypocreomycetidae</taxon>
        <taxon>Hypocreales</taxon>
        <taxon>Cordycipitaceae</taxon>
        <taxon>Akanthomyces</taxon>
    </lineage>
</organism>